<dbReference type="Pfam" id="PF00072">
    <property type="entry name" value="Response_reg"/>
    <property type="match status" value="1"/>
</dbReference>
<dbReference type="InterPro" id="IPR058245">
    <property type="entry name" value="NreC/VraR/RcsB-like_REC"/>
</dbReference>
<evidence type="ECO:0000313" key="6">
    <source>
        <dbReference type="EMBL" id="AIB38770.1"/>
    </source>
</evidence>
<dbReference type="InterPro" id="IPR001789">
    <property type="entry name" value="Sig_transdc_resp-reg_receiver"/>
</dbReference>
<dbReference type="PROSITE" id="PS50110">
    <property type="entry name" value="RESPONSE_REGULATORY"/>
    <property type="match status" value="1"/>
</dbReference>
<accession>A0A1N7U1W0</accession>
<evidence type="ECO:0000256" key="1">
    <source>
        <dbReference type="ARBA" id="ARBA00022553"/>
    </source>
</evidence>
<dbReference type="GO" id="GO:0000160">
    <property type="term" value="P:phosphorelay signal transduction system"/>
    <property type="evidence" value="ECO:0007669"/>
    <property type="project" value="InterPro"/>
</dbReference>
<protein>
    <submittedName>
        <fullName evidence="6">LuxR family transcriptional regulator</fullName>
    </submittedName>
</protein>
<feature type="modified residue" description="4-aspartylphosphate" evidence="3">
    <location>
        <position position="61"/>
    </location>
</feature>
<evidence type="ECO:0000259" key="4">
    <source>
        <dbReference type="PROSITE" id="PS50043"/>
    </source>
</evidence>
<dbReference type="OrthoDB" id="4313922at2"/>
<dbReference type="CDD" id="cd06170">
    <property type="entry name" value="LuxR_C_like"/>
    <property type="match status" value="1"/>
</dbReference>
<dbReference type="PROSITE" id="PS00622">
    <property type="entry name" value="HTH_LUXR_1"/>
    <property type="match status" value="1"/>
</dbReference>
<feature type="domain" description="Response regulatory" evidence="5">
    <location>
        <begin position="10"/>
        <end position="128"/>
    </location>
</feature>
<dbReference type="AlphaFoldDB" id="A0A1N7U1W0"/>
<dbReference type="EMBL" id="CP007637">
    <property type="protein sequence ID" value="AIB38770.1"/>
    <property type="molecule type" value="Genomic_DNA"/>
</dbReference>
<dbReference type="InterPro" id="IPR039420">
    <property type="entry name" value="WalR-like"/>
</dbReference>
<dbReference type="eggNOG" id="COG2197">
    <property type="taxonomic scope" value="Bacteria"/>
</dbReference>
<dbReference type="SMART" id="SM00448">
    <property type="entry name" value="REC"/>
    <property type="match status" value="1"/>
</dbReference>
<feature type="domain" description="HTH luxR-type" evidence="4">
    <location>
        <begin position="164"/>
        <end position="229"/>
    </location>
</feature>
<dbReference type="InterPro" id="IPR011006">
    <property type="entry name" value="CheY-like_superfamily"/>
</dbReference>
<name>A0A1N7U1W0_9PSED</name>
<evidence type="ECO:0000313" key="7">
    <source>
        <dbReference type="Proteomes" id="UP000027308"/>
    </source>
</evidence>
<dbReference type="InterPro" id="IPR016032">
    <property type="entry name" value="Sig_transdc_resp-reg_C-effctor"/>
</dbReference>
<gene>
    <name evidence="6" type="ORF">PS417_24945</name>
</gene>
<dbReference type="InterPro" id="IPR000792">
    <property type="entry name" value="Tscrpt_reg_LuxR_C"/>
</dbReference>
<evidence type="ECO:0000259" key="5">
    <source>
        <dbReference type="PROSITE" id="PS50110"/>
    </source>
</evidence>
<dbReference type="PANTHER" id="PTHR43214:SF17">
    <property type="entry name" value="TRANSCRIPTIONAL REGULATORY PROTEIN RCSB"/>
    <property type="match status" value="1"/>
</dbReference>
<dbReference type="Proteomes" id="UP000027308">
    <property type="component" value="Chromosome"/>
</dbReference>
<evidence type="ECO:0000256" key="2">
    <source>
        <dbReference type="ARBA" id="ARBA00023125"/>
    </source>
</evidence>
<dbReference type="Gene3D" id="3.40.50.2300">
    <property type="match status" value="1"/>
</dbReference>
<organism evidence="6 7">
    <name type="scientific">Pseudomonas simiae</name>
    <dbReference type="NCBI Taxonomy" id="321846"/>
    <lineage>
        <taxon>Bacteria</taxon>
        <taxon>Pseudomonadati</taxon>
        <taxon>Pseudomonadota</taxon>
        <taxon>Gammaproteobacteria</taxon>
        <taxon>Pseudomonadales</taxon>
        <taxon>Pseudomonadaceae</taxon>
        <taxon>Pseudomonas</taxon>
    </lineage>
</organism>
<dbReference type="PROSITE" id="PS50043">
    <property type="entry name" value="HTH_LUXR_2"/>
    <property type="match status" value="1"/>
</dbReference>
<dbReference type="Pfam" id="PF00196">
    <property type="entry name" value="GerE"/>
    <property type="match status" value="1"/>
</dbReference>
<dbReference type="PRINTS" id="PR00038">
    <property type="entry name" value="HTHLUXR"/>
</dbReference>
<dbReference type="SMART" id="SM00421">
    <property type="entry name" value="HTH_LUXR"/>
    <property type="match status" value="1"/>
</dbReference>
<dbReference type="CDD" id="cd17535">
    <property type="entry name" value="REC_NarL-like"/>
    <property type="match status" value="1"/>
</dbReference>
<keyword evidence="1 3" id="KW-0597">Phosphoprotein</keyword>
<dbReference type="GO" id="GO:0003677">
    <property type="term" value="F:DNA binding"/>
    <property type="evidence" value="ECO:0007669"/>
    <property type="project" value="UniProtKB-KW"/>
</dbReference>
<proteinExistence type="predicted"/>
<reference evidence="6 7" key="1">
    <citation type="submission" date="2014-05" db="EMBL/GenBank/DDBJ databases">
        <title>Pseudomonas simiae WCS417.</title>
        <authorList>
            <person name="Berendsen R.L."/>
        </authorList>
    </citation>
    <scope>NUCLEOTIDE SEQUENCE [LARGE SCALE GENOMIC DNA]</scope>
    <source>
        <strain evidence="6 7">WCS417</strain>
    </source>
</reference>
<dbReference type="SUPFAM" id="SSF46894">
    <property type="entry name" value="C-terminal effector domain of the bipartite response regulators"/>
    <property type="match status" value="1"/>
</dbReference>
<dbReference type="GO" id="GO:0006355">
    <property type="term" value="P:regulation of DNA-templated transcription"/>
    <property type="evidence" value="ECO:0007669"/>
    <property type="project" value="InterPro"/>
</dbReference>
<dbReference type="SUPFAM" id="SSF52172">
    <property type="entry name" value="CheY-like"/>
    <property type="match status" value="1"/>
</dbReference>
<dbReference type="PANTHER" id="PTHR43214">
    <property type="entry name" value="TWO-COMPONENT RESPONSE REGULATOR"/>
    <property type="match status" value="1"/>
</dbReference>
<evidence type="ECO:0000256" key="3">
    <source>
        <dbReference type="PROSITE-ProRule" id="PRU00169"/>
    </source>
</evidence>
<sequence length="231" mass="25512">MQWSVVSPLRILLLDDHALIREALKVRLNNEADFRVVGVYSGSPELLEGLRSEKADLLVLDYQLADGELDGLRLIQLLRSHYPSLRILIFSSVERPATVNMAIRAGANGFFGKSQATEELVKAIRMVALDRLYLSPAMSAALDSIPVTSAALPSEQAGADGDEALVNYPALSPKEREVLRCCLAGMSVSQIAEKFLRSRKTISGQKQAALRKLNVRNDSELFKLHLDLREI</sequence>
<dbReference type="RefSeq" id="WP_038453865.1">
    <property type="nucleotide sequence ID" value="NZ_CP007637.1"/>
</dbReference>
<keyword evidence="2" id="KW-0238">DNA-binding</keyword>